<dbReference type="InterPro" id="IPR001711">
    <property type="entry name" value="PLipase_C_Pinositol-sp_Y"/>
</dbReference>
<dbReference type="GO" id="GO:0005886">
    <property type="term" value="C:plasma membrane"/>
    <property type="evidence" value="ECO:0007669"/>
    <property type="project" value="UniProtKB-SubCell"/>
</dbReference>
<organism evidence="7 8">
    <name type="scientific">Carya illinoinensis</name>
    <name type="common">Pecan</name>
    <dbReference type="NCBI Taxonomy" id="32201"/>
    <lineage>
        <taxon>Eukaryota</taxon>
        <taxon>Viridiplantae</taxon>
        <taxon>Streptophyta</taxon>
        <taxon>Embryophyta</taxon>
        <taxon>Tracheophyta</taxon>
        <taxon>Spermatophyta</taxon>
        <taxon>Magnoliopsida</taxon>
        <taxon>eudicotyledons</taxon>
        <taxon>Gunneridae</taxon>
        <taxon>Pentapetalae</taxon>
        <taxon>rosids</taxon>
        <taxon>fabids</taxon>
        <taxon>Fagales</taxon>
        <taxon>Juglandaceae</taxon>
        <taxon>Carya</taxon>
    </lineage>
</organism>
<evidence type="ECO:0008006" key="9">
    <source>
        <dbReference type="Google" id="ProtNLM"/>
    </source>
</evidence>
<keyword evidence="3" id="KW-0807">Transducer</keyword>
<dbReference type="AlphaFoldDB" id="A0A8T1NMS3"/>
<dbReference type="Pfam" id="PF00388">
    <property type="entry name" value="PI-PLC-X"/>
    <property type="match status" value="1"/>
</dbReference>
<dbReference type="GO" id="GO:0051209">
    <property type="term" value="P:release of sequestered calcium ion into cytosol"/>
    <property type="evidence" value="ECO:0007669"/>
    <property type="project" value="TreeGrafter"/>
</dbReference>
<dbReference type="Pfam" id="PF09279">
    <property type="entry name" value="EF-hand_like"/>
    <property type="match status" value="1"/>
</dbReference>
<dbReference type="PROSITE" id="PS50008">
    <property type="entry name" value="PIPLC_Y_DOMAIN"/>
    <property type="match status" value="1"/>
</dbReference>
<dbReference type="CDD" id="cd08599">
    <property type="entry name" value="PI-PLCc_plant"/>
    <property type="match status" value="1"/>
</dbReference>
<dbReference type="Pfam" id="PF00168">
    <property type="entry name" value="C2"/>
    <property type="match status" value="1"/>
</dbReference>
<evidence type="ECO:0000256" key="1">
    <source>
        <dbReference type="ARBA" id="ARBA00001195"/>
    </source>
</evidence>
<feature type="domain" description="PI-PLC Y-box" evidence="6">
    <location>
        <begin position="382"/>
        <end position="468"/>
    </location>
</feature>
<comment type="catalytic activity">
    <reaction evidence="1">
        <text>a 1,2-diacyl-sn-glycero-3-phospho-(1D-myo-inositol-4,5-bisphosphate) + H2O = 1D-myo-inositol 1,4,5-trisphosphate + a 1,2-diacyl-sn-glycerol + H(+)</text>
        <dbReference type="Rhea" id="RHEA:33179"/>
        <dbReference type="ChEBI" id="CHEBI:15377"/>
        <dbReference type="ChEBI" id="CHEBI:15378"/>
        <dbReference type="ChEBI" id="CHEBI:17815"/>
        <dbReference type="ChEBI" id="CHEBI:58456"/>
        <dbReference type="ChEBI" id="CHEBI:203600"/>
        <dbReference type="EC" id="3.1.4.11"/>
    </reaction>
</comment>
<sequence>MKYPGQFSFHVAKRNNKPYQRQAASIPLISLPLSLSLTLQMDMISENENECDVTNLPVVSKKLPKQHFKVCFCFKRIFKHRIYEPPEDIKKLFERYSENGTMTVEHLQRFLIEVQEESNASKDSAQAIFNSLKHLNVFPRKGLSFEAFYRYLLSDRNSAIRRVVHQDMQAPLAHYFIFTSHNSYLTGNQLSSDCSEVPIIAALKKGVKVIELDLWPNDREDGVEVRHGGTLTRPVELIKCLKAIKDNAFSVSDYPVVITFEDHLTPDLQSIVAQMVTKTFGELLYRSESHLKEFPSPESLKKKILISTKPPKELHEASSSAKDETWNVNGEHEEVASHDRDDPTGEENAVPQYKNLIAIHAGKPKGGKDIWAIDPNKVRRLSLSEQELEDAVYTRGTDIVRFTQKNLLRVYPKGLRFDSSNYDPMLGWMHGAQMVAFNMQGYGKYLWIMQGMFRANGGCGYVKKPDFLLEVTPSDEVFDPANNIPPIQKILKVKVYLGEGWHSDFRHTHFDRFSPPDFFVRVGIDGVPDDKVMEQTKAIEDEWLPVWNEEFEFKLRVPELAILRIEILEYDTSGKHDFGGQTCLPVSELRTAPSSFRAIFTSFHKIGYALGSHHRRRFTKC</sequence>
<dbReference type="PROSITE" id="PS50007">
    <property type="entry name" value="PIPLC_X_DOMAIN"/>
    <property type="match status" value="1"/>
</dbReference>
<dbReference type="PANTHER" id="PTHR10336">
    <property type="entry name" value="PHOSPHOINOSITIDE-SPECIFIC PHOSPHOLIPASE C FAMILY PROTEIN"/>
    <property type="match status" value="1"/>
</dbReference>
<evidence type="ECO:0000256" key="4">
    <source>
        <dbReference type="SAM" id="MobiDB-lite"/>
    </source>
</evidence>
<dbReference type="GO" id="GO:0004435">
    <property type="term" value="F:phosphatidylinositol-4,5-bisphosphate phospholipase C activity"/>
    <property type="evidence" value="ECO:0007669"/>
    <property type="project" value="UniProtKB-EC"/>
</dbReference>
<gene>
    <name evidence="7" type="ORF">CIPAW_13G076900</name>
</gene>
<dbReference type="InterPro" id="IPR000008">
    <property type="entry name" value="C2_dom"/>
</dbReference>
<evidence type="ECO:0000259" key="6">
    <source>
        <dbReference type="PROSITE" id="PS50008"/>
    </source>
</evidence>
<dbReference type="EMBL" id="CM031821">
    <property type="protein sequence ID" value="KAG6631228.1"/>
    <property type="molecule type" value="Genomic_DNA"/>
</dbReference>
<name>A0A8T1NMS3_CARIL</name>
<dbReference type="SMART" id="SM00239">
    <property type="entry name" value="C2"/>
    <property type="match status" value="1"/>
</dbReference>
<feature type="domain" description="C2" evidence="5">
    <location>
        <begin position="472"/>
        <end position="600"/>
    </location>
</feature>
<dbReference type="InterPro" id="IPR015359">
    <property type="entry name" value="PLC_EF-hand-like"/>
</dbReference>
<dbReference type="PROSITE" id="PS50004">
    <property type="entry name" value="C2"/>
    <property type="match status" value="1"/>
</dbReference>
<evidence type="ECO:0000313" key="7">
    <source>
        <dbReference type="EMBL" id="KAG6631228.1"/>
    </source>
</evidence>
<dbReference type="FunFam" id="3.20.20.190:FF:000010">
    <property type="entry name" value="Phosphoinositide phospholipase C"/>
    <property type="match status" value="1"/>
</dbReference>
<evidence type="ECO:0000313" key="8">
    <source>
        <dbReference type="Proteomes" id="UP000811609"/>
    </source>
</evidence>
<feature type="region of interest" description="Disordered" evidence="4">
    <location>
        <begin position="311"/>
        <end position="348"/>
    </location>
</feature>
<evidence type="ECO:0000256" key="3">
    <source>
        <dbReference type="ARBA" id="ARBA00023224"/>
    </source>
</evidence>
<proteinExistence type="predicted"/>
<evidence type="ECO:0000259" key="5">
    <source>
        <dbReference type="PROSITE" id="PS50004"/>
    </source>
</evidence>
<dbReference type="SMART" id="SM00149">
    <property type="entry name" value="PLCYc"/>
    <property type="match status" value="1"/>
</dbReference>
<reference evidence="7" key="1">
    <citation type="submission" date="2020-12" db="EMBL/GenBank/DDBJ databases">
        <title>WGS assembly of Carya illinoinensis cv. Pawnee.</title>
        <authorList>
            <person name="Platts A."/>
            <person name="Shu S."/>
            <person name="Wright S."/>
            <person name="Barry K."/>
            <person name="Edger P."/>
            <person name="Pires J.C."/>
            <person name="Schmutz J."/>
        </authorList>
    </citation>
    <scope>NUCLEOTIDE SEQUENCE</scope>
    <source>
        <tissue evidence="7">Leaf</tissue>
    </source>
</reference>
<keyword evidence="8" id="KW-1185">Reference proteome</keyword>
<dbReference type="CDD" id="cd00275">
    <property type="entry name" value="C2_PLC_like"/>
    <property type="match status" value="1"/>
</dbReference>
<dbReference type="InterPro" id="IPR001192">
    <property type="entry name" value="PI-PLC_fam"/>
</dbReference>
<protein>
    <recommendedName>
        <fullName evidence="9">Phosphoinositide phospholipase C</fullName>
    </recommendedName>
</protein>
<comment type="subcellular location">
    <subcellularLocation>
        <location evidence="2">Cell membrane</location>
        <topology evidence="2">Peripheral membrane protein</topology>
    </subcellularLocation>
</comment>
<dbReference type="PANTHER" id="PTHR10336:SF105">
    <property type="entry name" value="PHOSPHOINOSITIDE PHOSPHOLIPASE C 1"/>
    <property type="match status" value="1"/>
</dbReference>
<accession>A0A8T1NMS3</accession>
<dbReference type="SMART" id="SM00148">
    <property type="entry name" value="PLCXc"/>
    <property type="match status" value="1"/>
</dbReference>
<feature type="compositionally biased region" description="Basic and acidic residues" evidence="4">
    <location>
        <begin position="311"/>
        <end position="343"/>
    </location>
</feature>
<dbReference type="Proteomes" id="UP000811609">
    <property type="component" value="Chromosome 13"/>
</dbReference>
<dbReference type="GO" id="GO:0006629">
    <property type="term" value="P:lipid metabolic process"/>
    <property type="evidence" value="ECO:0007669"/>
    <property type="project" value="InterPro"/>
</dbReference>
<comment type="caution">
    <text evidence="7">The sequence shown here is derived from an EMBL/GenBank/DDBJ whole genome shotgun (WGS) entry which is preliminary data.</text>
</comment>
<dbReference type="GO" id="GO:0048015">
    <property type="term" value="P:phosphatidylinositol-mediated signaling"/>
    <property type="evidence" value="ECO:0007669"/>
    <property type="project" value="TreeGrafter"/>
</dbReference>
<evidence type="ECO:0000256" key="2">
    <source>
        <dbReference type="ARBA" id="ARBA00004202"/>
    </source>
</evidence>
<dbReference type="InterPro" id="IPR000909">
    <property type="entry name" value="PLipase_C_PInositol-sp_X_dom"/>
</dbReference>
<dbReference type="Pfam" id="PF00387">
    <property type="entry name" value="PI-PLC-Y"/>
    <property type="match status" value="1"/>
</dbReference>